<dbReference type="RefSeq" id="WP_344062270.1">
    <property type="nucleotide sequence ID" value="NZ_BAAAPN010000019.1"/>
</dbReference>
<dbReference type="EMBL" id="BAAAPN010000019">
    <property type="protein sequence ID" value="GAA1749509.1"/>
    <property type="molecule type" value="Genomic_DNA"/>
</dbReference>
<evidence type="ECO:0000313" key="4">
    <source>
        <dbReference type="EMBL" id="GAA1749509.1"/>
    </source>
</evidence>
<keyword evidence="2" id="KW-0812">Transmembrane</keyword>
<keyword evidence="5" id="KW-1185">Reference proteome</keyword>
<evidence type="ECO:0000259" key="3">
    <source>
        <dbReference type="Pfam" id="PF13400"/>
    </source>
</evidence>
<dbReference type="InterPro" id="IPR028087">
    <property type="entry name" value="Tad_N"/>
</dbReference>
<gene>
    <name evidence="4" type="ORF">GCM10009810_07400</name>
</gene>
<organism evidence="4 5">
    <name type="scientific">Nostocoides vanveenii</name>
    <dbReference type="NCBI Taxonomy" id="330835"/>
    <lineage>
        <taxon>Bacteria</taxon>
        <taxon>Bacillati</taxon>
        <taxon>Actinomycetota</taxon>
        <taxon>Actinomycetes</taxon>
        <taxon>Micrococcales</taxon>
        <taxon>Intrasporangiaceae</taxon>
        <taxon>Nostocoides</taxon>
    </lineage>
</organism>
<keyword evidence="2" id="KW-1133">Transmembrane helix</keyword>
<comment type="caution">
    <text evidence="4">The sequence shown here is derived from an EMBL/GenBank/DDBJ whole genome shotgun (WGS) entry which is preliminary data.</text>
</comment>
<proteinExistence type="predicted"/>
<dbReference type="Pfam" id="PF13400">
    <property type="entry name" value="Tad"/>
    <property type="match status" value="1"/>
</dbReference>
<sequence>MSLENARRLGAPGCAGRGQRPPAAAPDAAEEGGITILIIGLCMIALTLTLGIVTITSAQLARMRLLDAADAAALDAADALSDRAYVDGIGEAVPLTDDTVWVAAQQNLAARPLPDRMQSWHVDGGTGTPDGETAVVVVTGTADLPILSSVVEAIGSSITLTVEARARADIDP</sequence>
<feature type="compositionally biased region" description="Low complexity" evidence="1">
    <location>
        <begin position="10"/>
        <end position="26"/>
    </location>
</feature>
<evidence type="ECO:0000256" key="1">
    <source>
        <dbReference type="SAM" id="MobiDB-lite"/>
    </source>
</evidence>
<protein>
    <recommendedName>
        <fullName evidence="3">Putative Flp pilus-assembly TadG-like N-terminal domain-containing protein</fullName>
    </recommendedName>
</protein>
<evidence type="ECO:0000256" key="2">
    <source>
        <dbReference type="SAM" id="Phobius"/>
    </source>
</evidence>
<dbReference type="Proteomes" id="UP001501475">
    <property type="component" value="Unassembled WGS sequence"/>
</dbReference>
<feature type="domain" description="Putative Flp pilus-assembly TadG-like N-terminal" evidence="3">
    <location>
        <begin position="32"/>
        <end position="79"/>
    </location>
</feature>
<keyword evidence="2" id="KW-0472">Membrane</keyword>
<reference evidence="5" key="1">
    <citation type="journal article" date="2019" name="Int. J. Syst. Evol. Microbiol.">
        <title>The Global Catalogue of Microorganisms (GCM) 10K type strain sequencing project: providing services to taxonomists for standard genome sequencing and annotation.</title>
        <authorList>
            <consortium name="The Broad Institute Genomics Platform"/>
            <consortium name="The Broad Institute Genome Sequencing Center for Infectious Disease"/>
            <person name="Wu L."/>
            <person name="Ma J."/>
        </authorList>
    </citation>
    <scope>NUCLEOTIDE SEQUENCE [LARGE SCALE GENOMIC DNA]</scope>
    <source>
        <strain evidence="5">JCM 15591</strain>
    </source>
</reference>
<accession>A0ABP4W8Z5</accession>
<name>A0ABP4W8Z5_9MICO</name>
<evidence type="ECO:0000313" key="5">
    <source>
        <dbReference type="Proteomes" id="UP001501475"/>
    </source>
</evidence>
<feature type="transmembrane region" description="Helical" evidence="2">
    <location>
        <begin position="34"/>
        <end position="55"/>
    </location>
</feature>
<feature type="region of interest" description="Disordered" evidence="1">
    <location>
        <begin position="1"/>
        <end position="26"/>
    </location>
</feature>